<gene>
    <name evidence="1" type="ORF">IAC76_01210</name>
</gene>
<comment type="caution">
    <text evidence="1">The sequence shown here is derived from an EMBL/GenBank/DDBJ whole genome shotgun (WGS) entry which is preliminary data.</text>
</comment>
<name>A0A9D9GZI1_9BACT</name>
<dbReference type="AlphaFoldDB" id="A0A9D9GZI1"/>
<evidence type="ECO:0000313" key="1">
    <source>
        <dbReference type="EMBL" id="MBO8429982.1"/>
    </source>
</evidence>
<dbReference type="Proteomes" id="UP000823632">
    <property type="component" value="Unassembled WGS sequence"/>
</dbReference>
<evidence type="ECO:0000313" key="2">
    <source>
        <dbReference type="Proteomes" id="UP000823632"/>
    </source>
</evidence>
<proteinExistence type="predicted"/>
<sequence>MITTENIKIRLQLPTDTEHIETSLHQLGIKPLRWAITEVDGETLNISVSYET</sequence>
<protein>
    <submittedName>
        <fullName evidence="1">Uncharacterized protein</fullName>
    </submittedName>
</protein>
<reference evidence="1" key="2">
    <citation type="journal article" date="2021" name="PeerJ">
        <title>Extensive microbial diversity within the chicken gut microbiome revealed by metagenomics and culture.</title>
        <authorList>
            <person name="Gilroy R."/>
            <person name="Ravi A."/>
            <person name="Getino M."/>
            <person name="Pursley I."/>
            <person name="Horton D.L."/>
            <person name="Alikhan N.F."/>
            <person name="Baker D."/>
            <person name="Gharbi K."/>
            <person name="Hall N."/>
            <person name="Watson M."/>
            <person name="Adriaenssens E.M."/>
            <person name="Foster-Nyarko E."/>
            <person name="Jarju S."/>
            <person name="Secka A."/>
            <person name="Antonio M."/>
            <person name="Oren A."/>
            <person name="Chaudhuri R.R."/>
            <person name="La Ragione R."/>
            <person name="Hildebrand F."/>
            <person name="Pallen M.J."/>
        </authorList>
    </citation>
    <scope>NUCLEOTIDE SEQUENCE</scope>
    <source>
        <strain evidence="1">10192</strain>
    </source>
</reference>
<accession>A0A9D9GZI1</accession>
<dbReference type="EMBL" id="JADIND010000026">
    <property type="protein sequence ID" value="MBO8429982.1"/>
    <property type="molecule type" value="Genomic_DNA"/>
</dbReference>
<reference evidence="1" key="1">
    <citation type="submission" date="2020-10" db="EMBL/GenBank/DDBJ databases">
        <authorList>
            <person name="Gilroy R."/>
        </authorList>
    </citation>
    <scope>NUCLEOTIDE SEQUENCE</scope>
    <source>
        <strain evidence="1">10192</strain>
    </source>
</reference>
<organism evidence="1 2">
    <name type="scientific">Candidatus Scatousia excrementipullorum</name>
    <dbReference type="NCBI Taxonomy" id="2840936"/>
    <lineage>
        <taxon>Bacteria</taxon>
        <taxon>Candidatus Scatousia</taxon>
    </lineage>
</organism>